<feature type="compositionally biased region" description="Basic residues" evidence="1">
    <location>
        <begin position="29"/>
        <end position="47"/>
    </location>
</feature>
<organism evidence="2 3">
    <name type="scientific">Zingiber officinale</name>
    <name type="common">Ginger</name>
    <name type="synonym">Amomum zingiber</name>
    <dbReference type="NCBI Taxonomy" id="94328"/>
    <lineage>
        <taxon>Eukaryota</taxon>
        <taxon>Viridiplantae</taxon>
        <taxon>Streptophyta</taxon>
        <taxon>Embryophyta</taxon>
        <taxon>Tracheophyta</taxon>
        <taxon>Spermatophyta</taxon>
        <taxon>Magnoliopsida</taxon>
        <taxon>Liliopsida</taxon>
        <taxon>Zingiberales</taxon>
        <taxon>Zingiberaceae</taxon>
        <taxon>Zingiber</taxon>
    </lineage>
</organism>
<evidence type="ECO:0000313" key="3">
    <source>
        <dbReference type="Proteomes" id="UP000734854"/>
    </source>
</evidence>
<evidence type="ECO:0000313" key="2">
    <source>
        <dbReference type="EMBL" id="KAG6533339.1"/>
    </source>
</evidence>
<accession>A0A8J5LSU6</accession>
<sequence>MDTNIGDSLDGDHDSNIIHEESRNESKKFHSPLKVRSRGRPPTKRKQSKLEQIEKRAKAKSRKKGSTIDRKQDELSNIEQIDKFSALLLPVSSLIQEDTNDGLMVDAHDSLFVPRRRECKDEF</sequence>
<reference evidence="2 3" key="1">
    <citation type="submission" date="2020-08" db="EMBL/GenBank/DDBJ databases">
        <title>Plant Genome Project.</title>
        <authorList>
            <person name="Zhang R.-G."/>
        </authorList>
    </citation>
    <scope>NUCLEOTIDE SEQUENCE [LARGE SCALE GENOMIC DNA]</scope>
    <source>
        <tissue evidence="2">Rhizome</tissue>
    </source>
</reference>
<dbReference type="AlphaFoldDB" id="A0A8J5LSU6"/>
<feature type="region of interest" description="Disordered" evidence="1">
    <location>
        <begin position="1"/>
        <end position="75"/>
    </location>
</feature>
<evidence type="ECO:0000256" key="1">
    <source>
        <dbReference type="SAM" id="MobiDB-lite"/>
    </source>
</evidence>
<protein>
    <submittedName>
        <fullName evidence="2">Uncharacterized protein</fullName>
    </submittedName>
</protein>
<gene>
    <name evidence="2" type="ORF">ZIOFF_007206</name>
</gene>
<name>A0A8J5LSU6_ZINOF</name>
<dbReference type="EMBL" id="JACMSC010000002">
    <property type="protein sequence ID" value="KAG6533339.1"/>
    <property type="molecule type" value="Genomic_DNA"/>
</dbReference>
<comment type="caution">
    <text evidence="2">The sequence shown here is derived from an EMBL/GenBank/DDBJ whole genome shotgun (WGS) entry which is preliminary data.</text>
</comment>
<feature type="compositionally biased region" description="Basic and acidic residues" evidence="1">
    <location>
        <begin position="10"/>
        <end position="28"/>
    </location>
</feature>
<dbReference type="Proteomes" id="UP000734854">
    <property type="component" value="Unassembled WGS sequence"/>
</dbReference>
<keyword evidence="3" id="KW-1185">Reference proteome</keyword>
<proteinExistence type="predicted"/>